<evidence type="ECO:0000256" key="7">
    <source>
        <dbReference type="ARBA" id="ARBA00022795"/>
    </source>
</evidence>
<feature type="transmembrane region" description="Helical" evidence="13">
    <location>
        <begin position="186"/>
        <end position="211"/>
    </location>
</feature>
<dbReference type="InterPro" id="IPR006135">
    <property type="entry name" value="T3SS_substrate_exporter"/>
</dbReference>
<accession>A0AAE2YP16</accession>
<evidence type="ECO:0000256" key="4">
    <source>
        <dbReference type="ARBA" id="ARBA00022448"/>
    </source>
</evidence>
<keyword evidence="11 13" id="KW-1006">Bacterial flagellum protein export</keyword>
<evidence type="ECO:0000256" key="10">
    <source>
        <dbReference type="ARBA" id="ARBA00023136"/>
    </source>
</evidence>
<evidence type="ECO:0000256" key="11">
    <source>
        <dbReference type="ARBA" id="ARBA00023225"/>
    </source>
</evidence>
<name>A0AAE2YP16_9PROT</name>
<feature type="transmembrane region" description="Helical" evidence="13">
    <location>
        <begin position="33"/>
        <end position="50"/>
    </location>
</feature>
<evidence type="ECO:0000256" key="3">
    <source>
        <dbReference type="ARBA" id="ARBA00021622"/>
    </source>
</evidence>
<dbReference type="Gene3D" id="6.10.250.2080">
    <property type="match status" value="1"/>
</dbReference>
<dbReference type="PRINTS" id="PR00950">
    <property type="entry name" value="TYPE3IMSPROT"/>
</dbReference>
<evidence type="ECO:0000256" key="1">
    <source>
        <dbReference type="ARBA" id="ARBA00004651"/>
    </source>
</evidence>
<dbReference type="FunFam" id="3.40.1690.10:FF:000001">
    <property type="entry name" value="Flagellar biosynthetic protein FlhB"/>
    <property type="match status" value="1"/>
</dbReference>
<proteinExistence type="inferred from homology"/>
<protein>
    <recommendedName>
        <fullName evidence="3 13">Flagellar biosynthetic protein FlhB</fullName>
    </recommendedName>
</protein>
<feature type="transmembrane region" description="Helical" evidence="13">
    <location>
        <begin position="146"/>
        <end position="166"/>
    </location>
</feature>
<evidence type="ECO:0000256" key="2">
    <source>
        <dbReference type="ARBA" id="ARBA00010690"/>
    </source>
</evidence>
<keyword evidence="7 13" id="KW-1005">Bacterial flagellum biogenesis</keyword>
<evidence type="ECO:0000256" key="12">
    <source>
        <dbReference type="ARBA" id="ARBA00025078"/>
    </source>
</evidence>
<keyword evidence="4 13" id="KW-0813">Transport</keyword>
<dbReference type="Gene3D" id="3.40.1690.10">
    <property type="entry name" value="secretion proteins EscU"/>
    <property type="match status" value="1"/>
</dbReference>
<keyword evidence="16" id="KW-1185">Reference proteome</keyword>
<evidence type="ECO:0000256" key="14">
    <source>
        <dbReference type="SAM" id="MobiDB-lite"/>
    </source>
</evidence>
<sequence length="376" mass="41889">MAEESGQERNQQPTGKRIEEARRKGQVPRSRELSTSAVLLAAAVLFYFFGARLSSASSDFLRAGLHLSPAVMLNERDMLRQLVQMTTFALEWLLPFLLILVLVVLFSGMVLGGWNFSGKALVPDFSHLNPLTGLQRMVSKHALLELVKALLKALVIGGIGVTLVYAQRRALLGLIHESPQVAIHHLFAMLGLLFVFMAGSTLLIVAFDVPFQLWSYNEKLKMTEQEVKDEMKEQEGNPEVKRRIRSLQREMARRRMMAAVPKASVVVTNPTHFAVALRYEEGKDIAPVLLAKGADVVAAKIREIARAHGIPLVEAPPLARALYHHVELEQQIPATLYRAVAELLAYLYQLRVARPGKMPELPQQWSVPAELDQGGK</sequence>
<dbReference type="PANTHER" id="PTHR30531:SF12">
    <property type="entry name" value="FLAGELLAR BIOSYNTHETIC PROTEIN FLHB"/>
    <property type="match status" value="1"/>
</dbReference>
<keyword evidence="6 13" id="KW-0812">Transmembrane</keyword>
<dbReference type="EMBL" id="JAAXYO010000039">
    <property type="protein sequence ID" value="MBU2787378.1"/>
    <property type="molecule type" value="Genomic_DNA"/>
</dbReference>
<comment type="similarity">
    <text evidence="2 13">Belongs to the type III secretion exporter family.</text>
</comment>
<keyword evidence="15" id="KW-0282">Flagellum</keyword>
<evidence type="ECO:0000256" key="9">
    <source>
        <dbReference type="ARBA" id="ARBA00022989"/>
    </source>
</evidence>
<reference evidence="15" key="1">
    <citation type="journal article" date="2021" name="ISME J.">
        <title>Genomic evolution of the class Acidithiobacillia: deep-branching Proteobacteria living in extreme acidic conditions.</title>
        <authorList>
            <person name="Moya-Beltran A."/>
            <person name="Beard S."/>
            <person name="Rojas-Villalobos C."/>
            <person name="Issotta F."/>
            <person name="Gallardo Y."/>
            <person name="Ulloa R."/>
            <person name="Giaveno A."/>
            <person name="Degli Esposti M."/>
            <person name="Johnson D.B."/>
            <person name="Quatrini R."/>
        </authorList>
    </citation>
    <scope>NUCLEOTIDE SEQUENCE</scope>
    <source>
        <strain evidence="15">VAN18-1</strain>
    </source>
</reference>
<keyword evidence="15" id="KW-0966">Cell projection</keyword>
<dbReference type="AlphaFoldDB" id="A0AAE2YP16"/>
<keyword evidence="8 13" id="KW-0653">Protein transport</keyword>
<dbReference type="GO" id="GO:0005886">
    <property type="term" value="C:plasma membrane"/>
    <property type="evidence" value="ECO:0007669"/>
    <property type="project" value="UniProtKB-SubCell"/>
</dbReference>
<evidence type="ECO:0000256" key="13">
    <source>
        <dbReference type="RuleBase" id="RU364091"/>
    </source>
</evidence>
<dbReference type="GO" id="GO:0044780">
    <property type="term" value="P:bacterial-type flagellum assembly"/>
    <property type="evidence" value="ECO:0007669"/>
    <property type="project" value="InterPro"/>
</dbReference>
<evidence type="ECO:0000256" key="6">
    <source>
        <dbReference type="ARBA" id="ARBA00022692"/>
    </source>
</evidence>
<comment type="caution">
    <text evidence="15">The sequence shown here is derived from an EMBL/GenBank/DDBJ whole genome shotgun (WGS) entry which is preliminary data.</text>
</comment>
<keyword evidence="10 13" id="KW-0472">Membrane</keyword>
<dbReference type="InterPro" id="IPR006136">
    <property type="entry name" value="FlhB"/>
</dbReference>
<dbReference type="GO" id="GO:0009306">
    <property type="term" value="P:protein secretion"/>
    <property type="evidence" value="ECO:0007669"/>
    <property type="project" value="InterPro"/>
</dbReference>
<organism evidence="15 16">
    <name type="scientific">Igneacidithiobacillus copahuensis</name>
    <dbReference type="NCBI Taxonomy" id="2724909"/>
    <lineage>
        <taxon>Bacteria</taxon>
        <taxon>Pseudomonadati</taxon>
        <taxon>Pseudomonadota</taxon>
        <taxon>Acidithiobacillia</taxon>
        <taxon>Acidithiobacillales</taxon>
        <taxon>Acidithiobacillaceae</taxon>
        <taxon>Igneacidithiobacillus</taxon>
    </lineage>
</organism>
<keyword evidence="15" id="KW-0969">Cilium</keyword>
<comment type="function">
    <text evidence="12 13">Required for formation of the rod structure in the basal body of the flagellar apparatus. Together with FliI and FliH, may constitute the export apparatus of flagellin.</text>
</comment>
<comment type="subcellular location">
    <subcellularLocation>
        <location evidence="1">Cell membrane</location>
        <topology evidence="1">Multi-pass membrane protein</topology>
    </subcellularLocation>
</comment>
<keyword evidence="9 13" id="KW-1133">Transmembrane helix</keyword>
<evidence type="ECO:0000256" key="8">
    <source>
        <dbReference type="ARBA" id="ARBA00022927"/>
    </source>
</evidence>
<feature type="transmembrane region" description="Helical" evidence="13">
    <location>
        <begin position="92"/>
        <end position="111"/>
    </location>
</feature>
<feature type="region of interest" description="Disordered" evidence="14">
    <location>
        <begin position="1"/>
        <end position="27"/>
    </location>
</feature>
<dbReference type="NCBIfam" id="TIGR00328">
    <property type="entry name" value="flhB"/>
    <property type="match status" value="1"/>
</dbReference>
<dbReference type="Proteomes" id="UP001197378">
    <property type="component" value="Unassembled WGS sequence"/>
</dbReference>
<dbReference type="PANTHER" id="PTHR30531">
    <property type="entry name" value="FLAGELLAR BIOSYNTHETIC PROTEIN FLHB"/>
    <property type="match status" value="1"/>
</dbReference>
<gene>
    <name evidence="13 15" type="primary">flhB</name>
    <name evidence="15" type="ORF">HFQ13_03990</name>
</gene>
<dbReference type="SUPFAM" id="SSF160544">
    <property type="entry name" value="EscU C-terminal domain-like"/>
    <property type="match status" value="1"/>
</dbReference>
<dbReference type="Pfam" id="PF01312">
    <property type="entry name" value="Bac_export_2"/>
    <property type="match status" value="1"/>
</dbReference>
<dbReference type="RefSeq" id="WP_215871948.1">
    <property type="nucleotide sequence ID" value="NZ_JAAXYO010000039.1"/>
</dbReference>
<dbReference type="InterPro" id="IPR029025">
    <property type="entry name" value="T3SS_substrate_exporter_C"/>
</dbReference>
<keyword evidence="5 13" id="KW-1003">Cell membrane</keyword>
<evidence type="ECO:0000313" key="15">
    <source>
        <dbReference type="EMBL" id="MBU2787378.1"/>
    </source>
</evidence>
<evidence type="ECO:0000256" key="5">
    <source>
        <dbReference type="ARBA" id="ARBA00022475"/>
    </source>
</evidence>
<evidence type="ECO:0000313" key="16">
    <source>
        <dbReference type="Proteomes" id="UP001197378"/>
    </source>
</evidence>